<feature type="compositionally biased region" description="Basic and acidic residues" evidence="1">
    <location>
        <begin position="119"/>
        <end position="133"/>
    </location>
</feature>
<evidence type="ECO:0000313" key="3">
    <source>
        <dbReference type="EMBL" id="QDE70697.1"/>
    </source>
</evidence>
<dbReference type="Proteomes" id="UP000320179">
    <property type="component" value="Chromosome"/>
</dbReference>
<feature type="compositionally biased region" description="Low complexity" evidence="1">
    <location>
        <begin position="142"/>
        <end position="159"/>
    </location>
</feature>
<evidence type="ECO:0000313" key="4">
    <source>
        <dbReference type="Proteomes" id="UP000320179"/>
    </source>
</evidence>
<accession>A0AAE6G4E0</accession>
<dbReference type="EMBL" id="CP017174">
    <property type="protein sequence ID" value="QDE70697.1"/>
    <property type="molecule type" value="Genomic_DNA"/>
</dbReference>
<feature type="region of interest" description="Disordered" evidence="1">
    <location>
        <begin position="205"/>
        <end position="225"/>
    </location>
</feature>
<dbReference type="AlphaFoldDB" id="A0AAE6G4E0"/>
<gene>
    <name evidence="3" type="ORF">BHS09_29075</name>
</gene>
<dbReference type="RefSeq" id="WP_140799713.1">
    <property type="nucleotide sequence ID" value="NZ_CP017173.1"/>
</dbReference>
<proteinExistence type="predicted"/>
<name>A0AAE6G4E0_MYXXA</name>
<reference evidence="3 4" key="1">
    <citation type="journal article" date="2019" name="Science">
        <title>Social genes are selection hotspots in kin groups of a soil microbe.</title>
        <authorList>
            <person name="Wielgoss S."/>
            <person name="Wolfensberger R."/>
            <person name="Sun L."/>
            <person name="Fiegna F."/>
            <person name="Velicer G.J."/>
        </authorList>
    </citation>
    <scope>NUCLEOTIDE SEQUENCE [LARGE SCALE GENOMIC DNA]</scope>
    <source>
        <strain evidence="3 4">MC3.5.9c15</strain>
    </source>
</reference>
<feature type="region of interest" description="Disordered" evidence="1">
    <location>
        <begin position="119"/>
        <end position="159"/>
    </location>
</feature>
<evidence type="ECO:0000256" key="1">
    <source>
        <dbReference type="SAM" id="MobiDB-lite"/>
    </source>
</evidence>
<evidence type="ECO:0000259" key="2">
    <source>
        <dbReference type="Pfam" id="PF07879"/>
    </source>
</evidence>
<organism evidence="3 4">
    <name type="scientific">Myxococcus xanthus</name>
    <dbReference type="NCBI Taxonomy" id="34"/>
    <lineage>
        <taxon>Bacteria</taxon>
        <taxon>Pseudomonadati</taxon>
        <taxon>Myxococcota</taxon>
        <taxon>Myxococcia</taxon>
        <taxon>Myxococcales</taxon>
        <taxon>Cystobacterineae</taxon>
        <taxon>Myxococcaceae</taxon>
        <taxon>Myxococcus</taxon>
    </lineage>
</organism>
<dbReference type="InterPro" id="IPR012909">
    <property type="entry name" value="PHA_DNA-bd_N"/>
</dbReference>
<dbReference type="Pfam" id="PF07879">
    <property type="entry name" value="PHB_acc_N"/>
    <property type="match status" value="1"/>
</dbReference>
<feature type="domain" description="PHA accumulation regulator DNA-binding N-terminal" evidence="2">
    <location>
        <begin position="16"/>
        <end position="75"/>
    </location>
</feature>
<protein>
    <submittedName>
        <fullName evidence="3">Transcriptional regulator</fullName>
    </submittedName>
</protein>
<sequence>MSEAEQAGAPSKEPKIIKRYTNRKLYDTVESRYVTLDEIAAMIKEGTEVRIVDNRTKEDLTSVTLAQIIFEEEKKKNQMPLSVLREIIRHPGESISGFIQKEVSPRVASIREEAESRLDKLLRRDENAPRAEGEPEAPVAPPEDTTAADNAAAAGLSPADLLKASQRAFEEWQRRIDERVKHVVENLTGNLPALGRDMASLTQRLEELEKKLEQAEQQKSPPKQE</sequence>